<dbReference type="AlphaFoldDB" id="A0AA39HLR1"/>
<feature type="signal peptide" evidence="12">
    <location>
        <begin position="1"/>
        <end position="18"/>
    </location>
</feature>
<feature type="active site" description="Nucleophile" evidence="10">
    <location>
        <position position="29"/>
    </location>
</feature>
<feature type="disulfide bond" evidence="11">
    <location>
        <begin position="37"/>
        <end position="46"/>
    </location>
</feature>
<dbReference type="PANTHER" id="PTHR11195">
    <property type="entry name" value="DESTABILASE-RELATED"/>
    <property type="match status" value="1"/>
</dbReference>
<protein>
    <recommendedName>
        <fullName evidence="2">lysozyme</fullName>
        <ecNumber evidence="2">3.2.1.17</ecNumber>
    </recommendedName>
    <alternativeName>
        <fullName evidence="9">1,4-beta-N-acetylmuramidase</fullName>
    </alternativeName>
</protein>
<evidence type="ECO:0000256" key="5">
    <source>
        <dbReference type="ARBA" id="ARBA00022801"/>
    </source>
</evidence>
<gene>
    <name evidence="13" type="ORF">QR680_003530</name>
</gene>
<dbReference type="Proteomes" id="UP001175271">
    <property type="component" value="Unassembled WGS sequence"/>
</dbReference>
<dbReference type="PROSITE" id="PS51909">
    <property type="entry name" value="LYSOZYME_I"/>
    <property type="match status" value="1"/>
</dbReference>
<feature type="active site" description="Nucleophile" evidence="10">
    <location>
        <position position="40"/>
    </location>
</feature>
<keyword evidence="14" id="KW-1185">Reference proteome</keyword>
<dbReference type="EMBL" id="JAUCMV010000003">
    <property type="protein sequence ID" value="KAK0407685.1"/>
    <property type="molecule type" value="Genomic_DNA"/>
</dbReference>
<evidence type="ECO:0000256" key="8">
    <source>
        <dbReference type="ARBA" id="ARBA00023295"/>
    </source>
</evidence>
<dbReference type="PANTHER" id="PTHR11195:SF13">
    <property type="entry name" value="INVERTEBRATE-TYPE LYSOZYME 2-RELATED"/>
    <property type="match status" value="1"/>
</dbReference>
<evidence type="ECO:0000256" key="3">
    <source>
        <dbReference type="ARBA" id="ARBA00022529"/>
    </source>
</evidence>
<feature type="chain" id="PRO_5041432126" description="lysozyme" evidence="12">
    <location>
        <begin position="19"/>
        <end position="138"/>
    </location>
</feature>
<feature type="disulfide bond" evidence="11">
    <location>
        <begin position="77"/>
        <end position="83"/>
    </location>
</feature>
<feature type="disulfide bond" evidence="11">
    <location>
        <begin position="59"/>
        <end position="87"/>
    </location>
</feature>
<dbReference type="FunFam" id="1.10.530.10:FF:000023">
    <property type="entry name" value="Invertebrate-type lysozyme"/>
    <property type="match status" value="1"/>
</dbReference>
<keyword evidence="8" id="KW-0326">Glycosidase</keyword>
<feature type="disulfide bond" evidence="11">
    <location>
        <begin position="21"/>
        <end position="105"/>
    </location>
</feature>
<evidence type="ECO:0000256" key="6">
    <source>
        <dbReference type="ARBA" id="ARBA00023022"/>
    </source>
</evidence>
<dbReference type="Gene3D" id="1.10.530.10">
    <property type="match status" value="1"/>
</dbReference>
<evidence type="ECO:0000256" key="12">
    <source>
        <dbReference type="SAM" id="SignalP"/>
    </source>
</evidence>
<evidence type="ECO:0000256" key="1">
    <source>
        <dbReference type="ARBA" id="ARBA00000632"/>
    </source>
</evidence>
<dbReference type="SUPFAM" id="SSF53955">
    <property type="entry name" value="Lysozyme-like"/>
    <property type="match status" value="1"/>
</dbReference>
<dbReference type="EC" id="3.2.1.17" evidence="2"/>
<reference evidence="13" key="1">
    <citation type="submission" date="2023-06" db="EMBL/GenBank/DDBJ databases">
        <title>Genomic analysis of the entomopathogenic nematode Steinernema hermaphroditum.</title>
        <authorList>
            <person name="Schwarz E.M."/>
            <person name="Heppert J.K."/>
            <person name="Baniya A."/>
            <person name="Schwartz H.T."/>
            <person name="Tan C.-H."/>
            <person name="Antoshechkin I."/>
            <person name="Sternberg P.W."/>
            <person name="Goodrich-Blair H."/>
            <person name="Dillman A.R."/>
        </authorList>
    </citation>
    <scope>NUCLEOTIDE SEQUENCE</scope>
    <source>
        <strain evidence="13">PS9179</strain>
        <tissue evidence="13">Whole animal</tissue>
    </source>
</reference>
<dbReference type="InterPro" id="IPR008597">
    <property type="entry name" value="Invert_lysozyme"/>
</dbReference>
<dbReference type="GO" id="GO:0003796">
    <property type="term" value="F:lysozyme activity"/>
    <property type="evidence" value="ECO:0007669"/>
    <property type="project" value="UniProtKB-EC"/>
</dbReference>
<comment type="catalytic activity">
    <reaction evidence="1">
        <text>Hydrolysis of (1-&gt;4)-beta-linkages between N-acetylmuramic acid and N-acetyl-D-glucosamine residues in a peptidoglycan and between N-acetyl-D-glucosamine residues in chitodextrins.</text>
        <dbReference type="EC" id="3.2.1.17"/>
    </reaction>
</comment>
<keyword evidence="6" id="KW-0044">Antibiotic</keyword>
<keyword evidence="4" id="KW-0081">Bacteriolytic enzyme</keyword>
<name>A0AA39HLR1_9BILA</name>
<comment type="caution">
    <text evidence="13">The sequence shown here is derived from an EMBL/GenBank/DDBJ whole genome shotgun (WGS) entry which is preliminary data.</text>
</comment>
<keyword evidence="7 11" id="KW-1015">Disulfide bond</keyword>
<sequence length="138" mass="15326">MLSKTLFLVTLLVGSTLASTCLHCICLRESGCKPIGCRQDMGSPSCGYYQIKENYYKDCGMPGKRPGESVMSALRRCADDFNCATQCVQKYYQRYKHNCKGLGECEAMSRNHNGGPSGCRHRSTQGYWNHVHSCCGCS</sequence>
<dbReference type="GO" id="GO:0031640">
    <property type="term" value="P:killing of cells of another organism"/>
    <property type="evidence" value="ECO:0007669"/>
    <property type="project" value="UniProtKB-KW"/>
</dbReference>
<evidence type="ECO:0000256" key="7">
    <source>
        <dbReference type="ARBA" id="ARBA00023157"/>
    </source>
</evidence>
<feature type="disulfide bond" evidence="11">
    <location>
        <begin position="24"/>
        <end position="137"/>
    </location>
</feature>
<keyword evidence="3" id="KW-0929">Antimicrobial</keyword>
<evidence type="ECO:0000313" key="13">
    <source>
        <dbReference type="EMBL" id="KAK0407685.1"/>
    </source>
</evidence>
<keyword evidence="5" id="KW-0378">Hydrolase</keyword>
<dbReference type="InterPro" id="IPR023346">
    <property type="entry name" value="Lysozyme-like_dom_sf"/>
</dbReference>
<evidence type="ECO:0000256" key="4">
    <source>
        <dbReference type="ARBA" id="ARBA00022638"/>
    </source>
</evidence>
<evidence type="ECO:0000256" key="2">
    <source>
        <dbReference type="ARBA" id="ARBA00012732"/>
    </source>
</evidence>
<accession>A0AA39HLR1</accession>
<keyword evidence="12" id="KW-0732">Signal</keyword>
<organism evidence="13 14">
    <name type="scientific">Steinernema hermaphroditum</name>
    <dbReference type="NCBI Taxonomy" id="289476"/>
    <lineage>
        <taxon>Eukaryota</taxon>
        <taxon>Metazoa</taxon>
        <taxon>Ecdysozoa</taxon>
        <taxon>Nematoda</taxon>
        <taxon>Chromadorea</taxon>
        <taxon>Rhabditida</taxon>
        <taxon>Tylenchina</taxon>
        <taxon>Panagrolaimomorpha</taxon>
        <taxon>Strongyloidoidea</taxon>
        <taxon>Steinernematidae</taxon>
        <taxon>Steinernema</taxon>
    </lineage>
</organism>
<feature type="disulfide bond" evidence="11">
    <location>
        <begin position="26"/>
        <end position="32"/>
    </location>
</feature>
<evidence type="ECO:0000256" key="9">
    <source>
        <dbReference type="ARBA" id="ARBA00031262"/>
    </source>
</evidence>
<evidence type="ECO:0000313" key="14">
    <source>
        <dbReference type="Proteomes" id="UP001175271"/>
    </source>
</evidence>
<evidence type="ECO:0000256" key="11">
    <source>
        <dbReference type="PIRSR" id="PIRSR608597-3"/>
    </source>
</evidence>
<proteinExistence type="predicted"/>
<dbReference type="GO" id="GO:0050830">
    <property type="term" value="P:defense response to Gram-positive bacterium"/>
    <property type="evidence" value="ECO:0007669"/>
    <property type="project" value="UniProtKB-ARBA"/>
</dbReference>
<evidence type="ECO:0000256" key="10">
    <source>
        <dbReference type="PIRSR" id="PIRSR608597-1"/>
    </source>
</evidence>
<dbReference type="Pfam" id="PF05497">
    <property type="entry name" value="Destabilase"/>
    <property type="match status" value="1"/>
</dbReference>